<gene>
    <name evidence="2" type="ORF">GCM10008917_15560</name>
</gene>
<comment type="caution">
    <text evidence="2">The sequence shown here is derived from an EMBL/GenBank/DDBJ whole genome shotgun (WGS) entry which is preliminary data.</text>
</comment>
<protein>
    <recommendedName>
        <fullName evidence="1">Bro-N domain-containing protein</fullName>
    </recommendedName>
</protein>
<evidence type="ECO:0000259" key="1">
    <source>
        <dbReference type="PROSITE" id="PS51750"/>
    </source>
</evidence>
<dbReference type="Pfam" id="PF02498">
    <property type="entry name" value="Bro-N"/>
    <property type="match status" value="1"/>
</dbReference>
<feature type="domain" description="Bro-N" evidence="1">
    <location>
        <begin position="1"/>
        <end position="113"/>
    </location>
</feature>
<organism evidence="2 3">
    <name type="scientific">Paraclostridium tenue</name>
    <dbReference type="NCBI Taxonomy" id="1737"/>
    <lineage>
        <taxon>Bacteria</taxon>
        <taxon>Bacillati</taxon>
        <taxon>Bacillota</taxon>
        <taxon>Clostridia</taxon>
        <taxon>Peptostreptococcales</taxon>
        <taxon>Peptostreptococcaceae</taxon>
        <taxon>Paraclostridium</taxon>
    </lineage>
</organism>
<evidence type="ECO:0000313" key="3">
    <source>
        <dbReference type="Proteomes" id="UP001400965"/>
    </source>
</evidence>
<reference evidence="3" key="1">
    <citation type="journal article" date="2019" name="Int. J. Syst. Evol. Microbiol.">
        <title>The Global Catalogue of Microorganisms (GCM) 10K type strain sequencing project: providing services to taxonomists for standard genome sequencing and annotation.</title>
        <authorList>
            <consortium name="The Broad Institute Genomics Platform"/>
            <consortium name="The Broad Institute Genome Sequencing Center for Infectious Disease"/>
            <person name="Wu L."/>
            <person name="Ma J."/>
        </authorList>
    </citation>
    <scope>NUCLEOTIDE SEQUENCE [LARGE SCALE GENOMIC DNA]</scope>
    <source>
        <strain evidence="3">JCM 6486</strain>
    </source>
</reference>
<sequence length="259" mass="30405">MEIFKNKDFGEIMVLNTNNKEYFDAVECCRILGYLNPHDAINRHCKKKGITFYEIGIVSGKKRNGEDIIQYVNRKFIDESNLYRLIIKSKLETANRFESWIFEEVLPTIRKQGAYLDNKIINNIINNPDFLENLIDSLINKNNSYKEFIKVIEETKEVISIGTFAKVLSNNNIHIGRNRLFFWFRENGYLIKNGIDKNLPKQKYIDRGYFKVIEKIVKTENGEKLQATTRITGKGQTYFINKIKTDYMSVLNKKIDNCN</sequence>
<dbReference type="PROSITE" id="PS51750">
    <property type="entry name" value="BRO_N"/>
    <property type="match status" value="1"/>
</dbReference>
<dbReference type="Proteomes" id="UP001400965">
    <property type="component" value="Unassembled WGS sequence"/>
</dbReference>
<dbReference type="PANTHER" id="PTHR36180">
    <property type="entry name" value="DNA-BINDING PROTEIN-RELATED-RELATED"/>
    <property type="match status" value="1"/>
</dbReference>
<accession>A0ABP3XFP9</accession>
<dbReference type="InterPro" id="IPR003497">
    <property type="entry name" value="BRO_N_domain"/>
</dbReference>
<keyword evidence="3" id="KW-1185">Reference proteome</keyword>
<evidence type="ECO:0000313" key="2">
    <source>
        <dbReference type="EMBL" id="GAA0863963.1"/>
    </source>
</evidence>
<proteinExistence type="predicted"/>
<dbReference type="RefSeq" id="WP_346044604.1">
    <property type="nucleotide sequence ID" value="NZ_BAAACP010000008.1"/>
</dbReference>
<dbReference type="SMART" id="SM01040">
    <property type="entry name" value="Bro-N"/>
    <property type="match status" value="1"/>
</dbReference>
<dbReference type="InterPro" id="IPR005039">
    <property type="entry name" value="Ant_C"/>
</dbReference>
<dbReference type="PANTHER" id="PTHR36180:SF2">
    <property type="entry name" value="BRO FAMILY PROTEIN"/>
    <property type="match status" value="1"/>
</dbReference>
<dbReference type="EMBL" id="BAAACP010000008">
    <property type="protein sequence ID" value="GAA0863963.1"/>
    <property type="molecule type" value="Genomic_DNA"/>
</dbReference>
<name>A0ABP3XFP9_9FIRM</name>
<dbReference type="Pfam" id="PF03374">
    <property type="entry name" value="ANT"/>
    <property type="match status" value="1"/>
</dbReference>